<dbReference type="Proteomes" id="UP000077278">
    <property type="component" value="Unassembled WGS sequence"/>
</dbReference>
<dbReference type="EMBL" id="FKDK01000012">
    <property type="protein sequence ID" value="SAA81272.1"/>
    <property type="molecule type" value="Genomic_DNA"/>
</dbReference>
<name>A0ABD7KDW5_9ENTR</name>
<protein>
    <recommendedName>
        <fullName evidence="5">EAL domain-containing protein</fullName>
    </recommendedName>
</protein>
<dbReference type="Proteomes" id="UP000077063">
    <property type="component" value="Unassembled WGS sequence"/>
</dbReference>
<reference evidence="3 4" key="1">
    <citation type="submission" date="2016-03" db="EMBL/GenBank/DDBJ databases">
        <authorList>
            <consortium name="Pathogen Informatics"/>
        </authorList>
    </citation>
    <scope>NUCLEOTIDE SEQUENCE [LARGE SCALE GENOMIC DNA]</scope>
    <source>
        <strain evidence="3">e2161</strain>
        <strain evidence="1">E2161</strain>
        <strain evidence="2">E264</strain>
        <strain evidence="4">e264</strain>
    </source>
</reference>
<dbReference type="RefSeq" id="WP_063616437.1">
    <property type="nucleotide sequence ID" value="NZ_CP086201.1"/>
</dbReference>
<evidence type="ECO:0008006" key="5">
    <source>
        <dbReference type="Google" id="ProtNLM"/>
    </source>
</evidence>
<proteinExistence type="predicted"/>
<comment type="caution">
    <text evidence="2">The sequence shown here is derived from an EMBL/GenBank/DDBJ whole genome shotgun (WGS) entry which is preliminary data.</text>
</comment>
<gene>
    <name evidence="2" type="ORF">SAMEA2273136_00545</name>
    <name evidence="1" type="ORF">SAMEA2273443_02960</name>
</gene>
<keyword evidence="3" id="KW-1185">Reference proteome</keyword>
<organism evidence="2 4">
    <name type="scientific">Enterobacter roggenkampii</name>
    <dbReference type="NCBI Taxonomy" id="1812935"/>
    <lineage>
        <taxon>Bacteria</taxon>
        <taxon>Pseudomonadati</taxon>
        <taxon>Pseudomonadota</taxon>
        <taxon>Gammaproteobacteria</taxon>
        <taxon>Enterobacterales</taxon>
        <taxon>Enterobacteriaceae</taxon>
        <taxon>Enterobacter</taxon>
        <taxon>Enterobacter cloacae complex</taxon>
    </lineage>
</organism>
<dbReference type="AlphaFoldDB" id="A0ABD7KDW5"/>
<evidence type="ECO:0000313" key="3">
    <source>
        <dbReference type="Proteomes" id="UP000077063"/>
    </source>
</evidence>
<evidence type="ECO:0000313" key="4">
    <source>
        <dbReference type="Proteomes" id="UP000077278"/>
    </source>
</evidence>
<sequence length="340" mass="37974">MNIEHSFSACGDNQKLLLLLIRQSELSYTPCCASCQSALNAWHNNNVAGGVACIDDLPDATSYELLMKNLKNLRYAMTAAPRQAGGIVILVCQQLSRITQNSAIHLQPAMLSEVQRNWIMHALKPRLKRQQQSAELLQRLLNPAPLIARIRYWRTADSNQVLACEPEPRDAAFSFLRLNESGLEMLASFRLLQEMVQEKIHAIAPLSLTVSLAWLSHPCLPELLFRTLSFSQQPVRLVLNIDSGNSDTLTEQLLTNIRELKQQGLRFVLSTQGRCGHYLRLKMLCDGVRYDLATLLASGDAQAELKMHQREGKFIQIGGITSPEQSQLAGELGGEQLLSF</sequence>
<evidence type="ECO:0000313" key="1">
    <source>
        <dbReference type="EMBL" id="SAA81272.1"/>
    </source>
</evidence>
<evidence type="ECO:0000313" key="2">
    <source>
        <dbReference type="EMBL" id="SAB48071.1"/>
    </source>
</evidence>
<accession>A0ABD7KDW5</accession>
<dbReference type="EMBL" id="FKDD01000002">
    <property type="protein sequence ID" value="SAB48071.1"/>
    <property type="molecule type" value="Genomic_DNA"/>
</dbReference>